<gene>
    <name evidence="7" type="ORF">K435DRAFT_759374</name>
</gene>
<sequence>MYTILKHISTLLLFSSIDTAFTKPSLERTTSPTSAEQACQQLESTLNVDQTIVVFPGSELYDAGATSAWNAANQQLRPACIVFPADAGHVQVAMKTIFDAQVDYAVQAGGHSGMKGWNNVQGGILISFSSMTAISYNPERDTITFEPGVIWADAVAGLESEGVSAVGARDVGPGFLLGGGISFLSPSHGWGADNNVELDVVLVNGTSVTATAENEYADLFKALKGGGNRFGIFPKSSHEALLTATAHFTYNSKDGNAVLLNSYDHVGDSVIGNAYMFYNGSDSIFNQTFSEFLSIPANTVSLGPLSYVDVSNTLNASTDESGHLQLMTGTALEGKAEDESIEPYLKTYQLWDNFSTTFSDELTYSVIAISPITESQIQIGRERGGNVMNPPLKGFVNIMHQVALPLGVSEVSDDIQAGRVNYLQRAPIDPDFPLNINECDASQNVYATYSEYNFLKATYAKYDPSGQVSLLFLSRITVNQKIFSQQIQSSSH</sequence>
<dbReference type="Proteomes" id="UP000297245">
    <property type="component" value="Unassembled WGS sequence"/>
</dbReference>
<proteinExistence type="inferred from homology"/>
<reference evidence="7 8" key="1">
    <citation type="journal article" date="2019" name="Nat. Ecol. Evol.">
        <title>Megaphylogeny resolves global patterns of mushroom evolution.</title>
        <authorList>
            <person name="Varga T."/>
            <person name="Krizsan K."/>
            <person name="Foldi C."/>
            <person name="Dima B."/>
            <person name="Sanchez-Garcia M."/>
            <person name="Sanchez-Ramirez S."/>
            <person name="Szollosi G.J."/>
            <person name="Szarkandi J.G."/>
            <person name="Papp V."/>
            <person name="Albert L."/>
            <person name="Andreopoulos W."/>
            <person name="Angelini C."/>
            <person name="Antonin V."/>
            <person name="Barry K.W."/>
            <person name="Bougher N.L."/>
            <person name="Buchanan P."/>
            <person name="Buyck B."/>
            <person name="Bense V."/>
            <person name="Catcheside P."/>
            <person name="Chovatia M."/>
            <person name="Cooper J."/>
            <person name="Damon W."/>
            <person name="Desjardin D."/>
            <person name="Finy P."/>
            <person name="Geml J."/>
            <person name="Haridas S."/>
            <person name="Hughes K."/>
            <person name="Justo A."/>
            <person name="Karasinski D."/>
            <person name="Kautmanova I."/>
            <person name="Kiss B."/>
            <person name="Kocsube S."/>
            <person name="Kotiranta H."/>
            <person name="LaButti K.M."/>
            <person name="Lechner B.E."/>
            <person name="Liimatainen K."/>
            <person name="Lipzen A."/>
            <person name="Lukacs Z."/>
            <person name="Mihaltcheva S."/>
            <person name="Morgado L.N."/>
            <person name="Niskanen T."/>
            <person name="Noordeloos M.E."/>
            <person name="Ohm R.A."/>
            <person name="Ortiz-Santana B."/>
            <person name="Ovrebo C."/>
            <person name="Racz N."/>
            <person name="Riley R."/>
            <person name="Savchenko A."/>
            <person name="Shiryaev A."/>
            <person name="Soop K."/>
            <person name="Spirin V."/>
            <person name="Szebenyi C."/>
            <person name="Tomsovsky M."/>
            <person name="Tulloss R.E."/>
            <person name="Uehling J."/>
            <person name="Grigoriev I.V."/>
            <person name="Vagvolgyi C."/>
            <person name="Papp T."/>
            <person name="Martin F.M."/>
            <person name="Miettinen O."/>
            <person name="Hibbett D.S."/>
            <person name="Nagy L.G."/>
        </authorList>
    </citation>
    <scope>NUCLEOTIDE SEQUENCE [LARGE SCALE GENOMIC DNA]</scope>
    <source>
        <strain evidence="7 8">CBS 962.96</strain>
    </source>
</reference>
<dbReference type="PROSITE" id="PS51387">
    <property type="entry name" value="FAD_PCMH"/>
    <property type="match status" value="1"/>
</dbReference>
<keyword evidence="4" id="KW-0560">Oxidoreductase</keyword>
<dbReference type="GO" id="GO:0071949">
    <property type="term" value="F:FAD binding"/>
    <property type="evidence" value="ECO:0007669"/>
    <property type="project" value="InterPro"/>
</dbReference>
<accession>A0A4V4HEK1</accession>
<dbReference type="Gene3D" id="3.30.465.10">
    <property type="match status" value="1"/>
</dbReference>
<comment type="similarity">
    <text evidence="1">Belongs to the oxygen-dependent FAD-linked oxidoreductase family.</text>
</comment>
<evidence type="ECO:0000259" key="6">
    <source>
        <dbReference type="PROSITE" id="PS51387"/>
    </source>
</evidence>
<dbReference type="PANTHER" id="PTHR42973">
    <property type="entry name" value="BINDING OXIDOREDUCTASE, PUTATIVE (AFU_ORTHOLOGUE AFUA_1G17690)-RELATED"/>
    <property type="match status" value="1"/>
</dbReference>
<feature type="signal peptide" evidence="5">
    <location>
        <begin position="1"/>
        <end position="22"/>
    </location>
</feature>
<evidence type="ECO:0000256" key="1">
    <source>
        <dbReference type="ARBA" id="ARBA00005466"/>
    </source>
</evidence>
<evidence type="ECO:0000256" key="5">
    <source>
        <dbReference type="SAM" id="SignalP"/>
    </source>
</evidence>
<evidence type="ECO:0000256" key="4">
    <source>
        <dbReference type="ARBA" id="ARBA00023002"/>
    </source>
</evidence>
<name>A0A4V4HEK1_DENBC</name>
<evidence type="ECO:0000256" key="2">
    <source>
        <dbReference type="ARBA" id="ARBA00022630"/>
    </source>
</evidence>
<dbReference type="InterPro" id="IPR016166">
    <property type="entry name" value="FAD-bd_PCMH"/>
</dbReference>
<keyword evidence="5" id="KW-0732">Signal</keyword>
<dbReference type="InterPro" id="IPR016169">
    <property type="entry name" value="FAD-bd_PCMH_sub2"/>
</dbReference>
<dbReference type="PANTHER" id="PTHR42973:SF13">
    <property type="entry name" value="FAD-BINDING PCMH-TYPE DOMAIN-CONTAINING PROTEIN"/>
    <property type="match status" value="1"/>
</dbReference>
<evidence type="ECO:0000256" key="3">
    <source>
        <dbReference type="ARBA" id="ARBA00022827"/>
    </source>
</evidence>
<protein>
    <submittedName>
        <fullName evidence="7">FAD-binding domain-containing protein</fullName>
    </submittedName>
</protein>
<keyword evidence="8" id="KW-1185">Reference proteome</keyword>
<evidence type="ECO:0000313" key="8">
    <source>
        <dbReference type="Proteomes" id="UP000297245"/>
    </source>
</evidence>
<evidence type="ECO:0000313" key="7">
    <source>
        <dbReference type="EMBL" id="THU91355.1"/>
    </source>
</evidence>
<keyword evidence="2" id="KW-0285">Flavoprotein</keyword>
<feature type="chain" id="PRO_5020573452" evidence="5">
    <location>
        <begin position="23"/>
        <end position="492"/>
    </location>
</feature>
<dbReference type="OrthoDB" id="2151789at2759"/>
<organism evidence="7 8">
    <name type="scientific">Dendrothele bispora (strain CBS 962.96)</name>
    <dbReference type="NCBI Taxonomy" id="1314807"/>
    <lineage>
        <taxon>Eukaryota</taxon>
        <taxon>Fungi</taxon>
        <taxon>Dikarya</taxon>
        <taxon>Basidiomycota</taxon>
        <taxon>Agaricomycotina</taxon>
        <taxon>Agaricomycetes</taxon>
        <taxon>Agaricomycetidae</taxon>
        <taxon>Agaricales</taxon>
        <taxon>Agaricales incertae sedis</taxon>
        <taxon>Dendrothele</taxon>
    </lineage>
</organism>
<keyword evidence="3" id="KW-0274">FAD</keyword>
<dbReference type="InterPro" id="IPR036318">
    <property type="entry name" value="FAD-bd_PCMH-like_sf"/>
</dbReference>
<dbReference type="InterPro" id="IPR006094">
    <property type="entry name" value="Oxid_FAD_bind_N"/>
</dbReference>
<dbReference type="EMBL" id="ML179308">
    <property type="protein sequence ID" value="THU91355.1"/>
    <property type="molecule type" value="Genomic_DNA"/>
</dbReference>
<dbReference type="AlphaFoldDB" id="A0A4V4HEK1"/>
<dbReference type="SUPFAM" id="SSF56176">
    <property type="entry name" value="FAD-binding/transporter-associated domain-like"/>
    <property type="match status" value="1"/>
</dbReference>
<dbReference type="InterPro" id="IPR050416">
    <property type="entry name" value="FAD-linked_Oxidoreductase"/>
</dbReference>
<feature type="domain" description="FAD-binding PCMH-type" evidence="6">
    <location>
        <begin position="74"/>
        <end position="243"/>
    </location>
</feature>
<dbReference type="Pfam" id="PF01565">
    <property type="entry name" value="FAD_binding_4"/>
    <property type="match status" value="1"/>
</dbReference>
<dbReference type="GO" id="GO:0016491">
    <property type="term" value="F:oxidoreductase activity"/>
    <property type="evidence" value="ECO:0007669"/>
    <property type="project" value="UniProtKB-KW"/>
</dbReference>